<dbReference type="InterPro" id="IPR005077">
    <property type="entry name" value="Peptidase_C11"/>
</dbReference>
<dbReference type="OrthoDB" id="5507507at2"/>
<feature type="chain" id="PRO_5020218430" description="Clostripain" evidence="1">
    <location>
        <begin position="20"/>
        <end position="383"/>
    </location>
</feature>
<dbReference type="Gene3D" id="3.40.50.11970">
    <property type="match status" value="1"/>
</dbReference>
<gene>
    <name evidence="2" type="ORF">E7746_02655</name>
</gene>
<dbReference type="EMBL" id="CP039393">
    <property type="protein sequence ID" value="QCD34853.1"/>
    <property type="molecule type" value="Genomic_DNA"/>
</dbReference>
<evidence type="ECO:0000313" key="2">
    <source>
        <dbReference type="EMBL" id="QCD34853.1"/>
    </source>
</evidence>
<organism evidence="2 3">
    <name type="scientific">Muribaculum gordoncarteri</name>
    <dbReference type="NCBI Taxonomy" id="2530390"/>
    <lineage>
        <taxon>Bacteria</taxon>
        <taxon>Pseudomonadati</taxon>
        <taxon>Bacteroidota</taxon>
        <taxon>Bacteroidia</taxon>
        <taxon>Bacteroidales</taxon>
        <taxon>Muribaculaceae</taxon>
        <taxon>Muribaculum</taxon>
    </lineage>
</organism>
<dbReference type="Pfam" id="PF03415">
    <property type="entry name" value="Peptidase_C11"/>
    <property type="match status" value="1"/>
</dbReference>
<dbReference type="KEGG" id="mgod:E7746_02655"/>
<proteinExistence type="predicted"/>
<keyword evidence="1" id="KW-0732">Signal</keyword>
<sequence length="383" mass="42854">MKLKLLLSLIISFCLVSCSDDDGPEVKKESSRTLLVYMVSDNSLYSFGESDLKEMLTAARNGGLKNDGRLLVYYASGLTPELREITPDGIVTLKTYDDVTSSVTVSTMRRVMADMHQLAPANDYALVMWSHSSGWLKPSVSAPQNRSWGVENSTGGAEMSIPELADALRGEHFSFMYFDCCYMGNIETLYELRGITDYVVASPTEIPSDGMPYNLNVGCFFELVPDLKGAARNTFDYYDVQSGKYRSCTISVYDMSKIDRVANATRNIMLENLTLPDDYTPQGYGVGNKFRDKYYDLGYYALSLTDNASLQSEFQSAMDDFVIYKEATDYMWNSLKLEHCSGVSSYIVKADEEGISKADNYGYFDLEWSDDVVIPAFSAHSLM</sequence>
<keyword evidence="3" id="KW-1185">Reference proteome</keyword>
<dbReference type="Proteomes" id="UP000297031">
    <property type="component" value="Chromosome"/>
</dbReference>
<evidence type="ECO:0000256" key="1">
    <source>
        <dbReference type="SAM" id="SignalP"/>
    </source>
</evidence>
<evidence type="ECO:0000313" key="3">
    <source>
        <dbReference type="Proteomes" id="UP000297031"/>
    </source>
</evidence>
<dbReference type="PANTHER" id="PTHR37835:SF1">
    <property type="entry name" value="ALPHA-CLOSTRIPAIN"/>
    <property type="match status" value="1"/>
</dbReference>
<protein>
    <recommendedName>
        <fullName evidence="4">Clostripain</fullName>
    </recommendedName>
</protein>
<dbReference type="AlphaFoldDB" id="A0A4P7VC01"/>
<evidence type="ECO:0008006" key="4">
    <source>
        <dbReference type="Google" id="ProtNLM"/>
    </source>
</evidence>
<reference evidence="2 3" key="1">
    <citation type="submission" date="2019-02" db="EMBL/GenBank/DDBJ databases">
        <title>Isolation and identification of novel species under the genus Muribaculum.</title>
        <authorList>
            <person name="Miyake S."/>
            <person name="Ding Y."/>
            <person name="Low A."/>
            <person name="Soh M."/>
            <person name="Seedorf H."/>
        </authorList>
    </citation>
    <scope>NUCLEOTIDE SEQUENCE [LARGE SCALE GENOMIC DNA]</scope>
    <source>
        <strain evidence="2 3">TLL-A4</strain>
    </source>
</reference>
<accession>A0A4P7VC01</accession>
<feature type="signal peptide" evidence="1">
    <location>
        <begin position="1"/>
        <end position="19"/>
    </location>
</feature>
<name>A0A4P7VC01_9BACT</name>
<dbReference type="PANTHER" id="PTHR37835">
    <property type="entry name" value="ALPHA-CLOSTRIPAIN"/>
    <property type="match status" value="1"/>
</dbReference>